<sequence length="444" mass="50901">MAYATASDLPPELKSLITKELIMDSHWNPASWSSLAMVWRESWNDIRAARFMTVRFLRTDAMPSRLERLLALVSSANTIVSCIKTIEMGHPRCYGIHEAWFGEREILPRLAVLVSLSKNLKTMKLYCLSPHSTRTIPEGLPALTDVLRASQIEHLLIGEYTFISPGWLVYYLSMFPRIKKLTLMDLSFALRARDPRPEPDAPTRTIEPNRWLRSLRIFSNGDGEMQFLEAIMQRDIFPNIACLDYSHTMQSRPSFSENFLPAMRHFLPYTSSTLVSLTFPELNHCFFSAKEERPFEFPPLLKDFRTTLDLPFRDRKCIHLLASSILNSHISHMSLLVRYTDKVLERLPSLNNALRALDDVLASKIDHLVWEGRCGVDSEMGNDAYEERAKQLDEWLFSDAFPKVNKKFFADMPKVAVSNVLEKGRNGSRIHKNVMVFNSVAGAV</sequence>
<evidence type="ECO:0000313" key="2">
    <source>
        <dbReference type="Proteomes" id="UP000054007"/>
    </source>
</evidence>
<name>A0A0D7BJ07_9AGAR</name>
<proteinExistence type="predicted"/>
<gene>
    <name evidence="1" type="ORF">CYLTODRAFT_419795</name>
</gene>
<dbReference type="EMBL" id="KN880468">
    <property type="protein sequence ID" value="KIY70447.1"/>
    <property type="molecule type" value="Genomic_DNA"/>
</dbReference>
<dbReference type="AlphaFoldDB" id="A0A0D7BJ07"/>
<keyword evidence="2" id="KW-1185">Reference proteome</keyword>
<evidence type="ECO:0008006" key="3">
    <source>
        <dbReference type="Google" id="ProtNLM"/>
    </source>
</evidence>
<accession>A0A0D7BJ07</accession>
<protein>
    <recommendedName>
        <fullName evidence="3">F-box domain-containing protein</fullName>
    </recommendedName>
</protein>
<dbReference type="Proteomes" id="UP000054007">
    <property type="component" value="Unassembled WGS sequence"/>
</dbReference>
<organism evidence="1 2">
    <name type="scientific">Cylindrobasidium torrendii FP15055 ss-10</name>
    <dbReference type="NCBI Taxonomy" id="1314674"/>
    <lineage>
        <taxon>Eukaryota</taxon>
        <taxon>Fungi</taxon>
        <taxon>Dikarya</taxon>
        <taxon>Basidiomycota</taxon>
        <taxon>Agaricomycotina</taxon>
        <taxon>Agaricomycetes</taxon>
        <taxon>Agaricomycetidae</taxon>
        <taxon>Agaricales</taxon>
        <taxon>Marasmiineae</taxon>
        <taxon>Physalacriaceae</taxon>
        <taxon>Cylindrobasidium</taxon>
    </lineage>
</organism>
<evidence type="ECO:0000313" key="1">
    <source>
        <dbReference type="EMBL" id="KIY70447.1"/>
    </source>
</evidence>
<reference evidence="1 2" key="1">
    <citation type="journal article" date="2015" name="Fungal Genet. Biol.">
        <title>Evolution of novel wood decay mechanisms in Agaricales revealed by the genome sequences of Fistulina hepatica and Cylindrobasidium torrendii.</title>
        <authorList>
            <person name="Floudas D."/>
            <person name="Held B.W."/>
            <person name="Riley R."/>
            <person name="Nagy L.G."/>
            <person name="Koehler G."/>
            <person name="Ransdell A.S."/>
            <person name="Younus H."/>
            <person name="Chow J."/>
            <person name="Chiniquy J."/>
            <person name="Lipzen A."/>
            <person name="Tritt A."/>
            <person name="Sun H."/>
            <person name="Haridas S."/>
            <person name="LaButti K."/>
            <person name="Ohm R.A."/>
            <person name="Kues U."/>
            <person name="Blanchette R.A."/>
            <person name="Grigoriev I.V."/>
            <person name="Minto R.E."/>
            <person name="Hibbett D.S."/>
        </authorList>
    </citation>
    <scope>NUCLEOTIDE SEQUENCE [LARGE SCALE GENOMIC DNA]</scope>
    <source>
        <strain evidence="1 2">FP15055 ss-10</strain>
    </source>
</reference>